<reference evidence="7 8" key="1">
    <citation type="submission" date="2020-03" db="EMBL/GenBank/DDBJ databases">
        <title>Bacterial isolates of synthetic phycosphere.</title>
        <authorList>
            <person name="Fu H."/>
            <person name="Moran M.A."/>
        </authorList>
    </citation>
    <scope>NUCLEOTIDE SEQUENCE [LARGE SCALE GENOMIC DNA]</scope>
    <source>
        <strain evidence="7 8">HF1</strain>
    </source>
</reference>
<evidence type="ECO:0000313" key="8">
    <source>
        <dbReference type="Proteomes" id="UP000709466"/>
    </source>
</evidence>
<evidence type="ECO:0000256" key="5">
    <source>
        <dbReference type="ARBA" id="ARBA00022840"/>
    </source>
</evidence>
<protein>
    <submittedName>
        <fullName evidence="7">Sugar kinase</fullName>
    </submittedName>
</protein>
<dbReference type="Pfam" id="PF00294">
    <property type="entry name" value="PfkB"/>
    <property type="match status" value="1"/>
</dbReference>
<name>A0ABX0W1Q1_9RHOB</name>
<evidence type="ECO:0000313" key="7">
    <source>
        <dbReference type="EMBL" id="NIY73426.1"/>
    </source>
</evidence>
<dbReference type="PANTHER" id="PTHR43085">
    <property type="entry name" value="HEXOKINASE FAMILY MEMBER"/>
    <property type="match status" value="1"/>
</dbReference>
<dbReference type="CDD" id="cd01166">
    <property type="entry name" value="KdgK"/>
    <property type="match status" value="1"/>
</dbReference>
<dbReference type="Gene3D" id="3.40.1190.20">
    <property type="match status" value="1"/>
</dbReference>
<keyword evidence="5" id="KW-0067">ATP-binding</keyword>
<dbReference type="GO" id="GO:0016301">
    <property type="term" value="F:kinase activity"/>
    <property type="evidence" value="ECO:0007669"/>
    <property type="project" value="UniProtKB-KW"/>
</dbReference>
<proteinExistence type="inferred from homology"/>
<dbReference type="InterPro" id="IPR011611">
    <property type="entry name" value="PfkB_dom"/>
</dbReference>
<accession>A0ABX0W1Q1</accession>
<dbReference type="SUPFAM" id="SSF53613">
    <property type="entry name" value="Ribokinase-like"/>
    <property type="match status" value="1"/>
</dbReference>
<evidence type="ECO:0000256" key="1">
    <source>
        <dbReference type="ARBA" id="ARBA00010688"/>
    </source>
</evidence>
<dbReference type="InterPro" id="IPR029056">
    <property type="entry name" value="Ribokinase-like"/>
</dbReference>
<comment type="similarity">
    <text evidence="1">Belongs to the carbohydrate kinase PfkB family.</text>
</comment>
<dbReference type="InterPro" id="IPR050306">
    <property type="entry name" value="PfkB_Carbo_kinase"/>
</dbReference>
<comment type="caution">
    <text evidence="7">The sequence shown here is derived from an EMBL/GenBank/DDBJ whole genome shotgun (WGS) entry which is preliminary data.</text>
</comment>
<dbReference type="RefSeq" id="WP_167638814.1">
    <property type="nucleotide sequence ID" value="NZ_JAATOP010000010.1"/>
</dbReference>
<keyword evidence="2" id="KW-0808">Transferase</keyword>
<keyword evidence="3" id="KW-0547">Nucleotide-binding</keyword>
<keyword evidence="8" id="KW-1185">Reference proteome</keyword>
<dbReference type="EMBL" id="JAATOP010000010">
    <property type="protein sequence ID" value="NIY73426.1"/>
    <property type="molecule type" value="Genomic_DNA"/>
</dbReference>
<feature type="domain" description="Carbohydrate kinase PfkB" evidence="6">
    <location>
        <begin position="1"/>
        <end position="296"/>
    </location>
</feature>
<dbReference type="Proteomes" id="UP000709466">
    <property type="component" value="Unassembled WGS sequence"/>
</dbReference>
<evidence type="ECO:0000259" key="6">
    <source>
        <dbReference type="Pfam" id="PF00294"/>
    </source>
</evidence>
<keyword evidence="4 7" id="KW-0418">Kinase</keyword>
<gene>
    <name evidence="7" type="ORF">HCZ30_13415</name>
</gene>
<organism evidence="7 8">
    <name type="scientific">Marivivens donghaensis</name>
    <dbReference type="NCBI Taxonomy" id="1699413"/>
    <lineage>
        <taxon>Bacteria</taxon>
        <taxon>Pseudomonadati</taxon>
        <taxon>Pseudomonadota</taxon>
        <taxon>Alphaproteobacteria</taxon>
        <taxon>Rhodobacterales</taxon>
        <taxon>Paracoccaceae</taxon>
        <taxon>Marivivens group</taxon>
        <taxon>Marivivens</taxon>
    </lineage>
</organism>
<sequence length="315" mass="33326">MSKIVVIGEILVEIMADSIGNGFNEAIAMTGPYPSGAPAIFIDQVARMGAECAIVSTVGDDDFGRLNIERLASDGVDISGIAVDQDRPTGSAFVRYRSDGSRDFLFNIRHSASGLLPESEAAQRVLVDATHLHVMGSSLSSPAFVMMNLKAARAVKQRGGTISFDPNLRKEILLSPGMAEAMKEFVALTDVFLPSGAELTLLTKAQNDLDAVAELLALGIKVIVHKMGAKGVQYYDANTSKFIAPYIVDEVDPTGAGDCFGGTFVALWYAGTDVTDALNVAAAAGAHAVTKRGPMEGAASYETLIEFMKSKERAV</sequence>
<evidence type="ECO:0000256" key="3">
    <source>
        <dbReference type="ARBA" id="ARBA00022741"/>
    </source>
</evidence>
<evidence type="ECO:0000256" key="4">
    <source>
        <dbReference type="ARBA" id="ARBA00022777"/>
    </source>
</evidence>
<dbReference type="PANTHER" id="PTHR43085:SF1">
    <property type="entry name" value="PSEUDOURIDINE KINASE-RELATED"/>
    <property type="match status" value="1"/>
</dbReference>
<evidence type="ECO:0000256" key="2">
    <source>
        <dbReference type="ARBA" id="ARBA00022679"/>
    </source>
</evidence>